<sequence>MILVIFGFICGIALGLTGGGGSILAVPLLTYGVGLDFHSAVTISLLVVGFTAVFGLLVNFKKQDIHYLAAIVMIITGVIFAPVGSYISQALSDKILMLSFSILMVVIGIWSLIKARIMSDSHNSVCKSVGPKCIVALLISGGVVGTLTGFFGVGGGFLIVPALVFITAMPIKRAINTSLLVIFVISISGFASHYDAESMNWHVAIMFIIGGVVGMLLANIIKKKLNDKVLQIIFAIMLVVLGSIIYFTN</sequence>
<feature type="transmembrane region" description="Helical" evidence="6">
    <location>
        <begin position="41"/>
        <end position="60"/>
    </location>
</feature>
<dbReference type="HOGENOM" id="CLU_045498_5_0_6"/>
<keyword evidence="8" id="KW-1185">Reference proteome</keyword>
<accession>A0A097ER60</accession>
<dbReference type="InterPro" id="IPR051598">
    <property type="entry name" value="TSUP/Inactive_protease-like"/>
</dbReference>
<dbReference type="EMBL" id="CP009574">
    <property type="protein sequence ID" value="AIT10039.1"/>
    <property type="molecule type" value="Genomic_DNA"/>
</dbReference>
<evidence type="ECO:0000256" key="3">
    <source>
        <dbReference type="ARBA" id="ARBA00022692"/>
    </source>
</evidence>
<dbReference type="PANTHER" id="PTHR43701">
    <property type="entry name" value="MEMBRANE TRANSPORTER PROTEIN MJ0441-RELATED"/>
    <property type="match status" value="1"/>
</dbReference>
<feature type="transmembrane region" description="Helical" evidence="6">
    <location>
        <begin position="199"/>
        <end position="217"/>
    </location>
</feature>
<feature type="transmembrane region" description="Helical" evidence="6">
    <location>
        <begin position="150"/>
        <end position="168"/>
    </location>
</feature>
<reference evidence="7 8" key="1">
    <citation type="submission" date="2014-10" db="EMBL/GenBank/DDBJ databases">
        <title>Whole genome sequence of Francisella endociliophora strain FSC1006, isolated from a laboratory culture of the marine ciliate Euplotes raikovi.</title>
        <authorList>
            <person name="Granberg M."/>
            <person name="Backman S."/>
            <person name="Lundmark E."/>
            <person name="Nilsson E."/>
            <person name="Karlsson E."/>
            <person name="Thelaus J."/>
            <person name="Ohrman C."/>
            <person name="Larkeryd A."/>
            <person name="Stenberg P."/>
        </authorList>
    </citation>
    <scope>NUCLEOTIDE SEQUENCE [LARGE SCALE GENOMIC DNA]</scope>
    <source>
        <strain evidence="7 8">FSC1006</strain>
    </source>
</reference>
<feature type="transmembrane region" description="Helical" evidence="6">
    <location>
        <begin position="229"/>
        <end position="248"/>
    </location>
</feature>
<dbReference type="PANTHER" id="PTHR43701:SF2">
    <property type="entry name" value="MEMBRANE TRANSPORTER PROTEIN YJNA-RELATED"/>
    <property type="match status" value="1"/>
</dbReference>
<dbReference type="InterPro" id="IPR002781">
    <property type="entry name" value="TM_pro_TauE-like"/>
</dbReference>
<evidence type="ECO:0000256" key="2">
    <source>
        <dbReference type="ARBA" id="ARBA00009142"/>
    </source>
</evidence>
<dbReference type="AlphaFoldDB" id="A0A097ER60"/>
<dbReference type="STRING" id="1547445.LO80_08685"/>
<dbReference type="Proteomes" id="UP000029672">
    <property type="component" value="Chromosome"/>
</dbReference>
<keyword evidence="5 6" id="KW-0472">Membrane</keyword>
<evidence type="ECO:0000313" key="8">
    <source>
        <dbReference type="Proteomes" id="UP000029672"/>
    </source>
</evidence>
<proteinExistence type="inferred from homology"/>
<evidence type="ECO:0000256" key="6">
    <source>
        <dbReference type="RuleBase" id="RU363041"/>
    </source>
</evidence>
<comment type="similarity">
    <text evidence="2 6">Belongs to the 4-toluene sulfonate uptake permease (TSUP) (TC 2.A.102) family.</text>
</comment>
<keyword evidence="6" id="KW-1003">Cell membrane</keyword>
<feature type="transmembrane region" description="Helical" evidence="6">
    <location>
        <begin position="67"/>
        <end position="89"/>
    </location>
</feature>
<protein>
    <recommendedName>
        <fullName evidence="6">Probable membrane transporter protein</fullName>
    </recommendedName>
</protein>
<evidence type="ECO:0000256" key="5">
    <source>
        <dbReference type="ARBA" id="ARBA00023136"/>
    </source>
</evidence>
<keyword evidence="3 6" id="KW-0812">Transmembrane</keyword>
<dbReference type="Pfam" id="PF01925">
    <property type="entry name" value="TauE"/>
    <property type="match status" value="1"/>
</dbReference>
<dbReference type="GO" id="GO:0005886">
    <property type="term" value="C:plasma membrane"/>
    <property type="evidence" value="ECO:0007669"/>
    <property type="project" value="UniProtKB-SubCell"/>
</dbReference>
<dbReference type="OrthoDB" id="7063603at2"/>
<comment type="subcellular location">
    <subcellularLocation>
        <location evidence="6">Cell membrane</location>
        <topology evidence="6">Multi-pass membrane protein</topology>
    </subcellularLocation>
    <subcellularLocation>
        <location evidence="1">Membrane</location>
        <topology evidence="1">Multi-pass membrane protein</topology>
    </subcellularLocation>
</comment>
<dbReference type="eggNOG" id="COG0730">
    <property type="taxonomic scope" value="Bacteria"/>
</dbReference>
<feature type="transmembrane region" description="Helical" evidence="6">
    <location>
        <begin position="95"/>
        <end position="113"/>
    </location>
</feature>
<evidence type="ECO:0000256" key="1">
    <source>
        <dbReference type="ARBA" id="ARBA00004141"/>
    </source>
</evidence>
<dbReference type="RefSeq" id="WP_040010414.1">
    <property type="nucleotide sequence ID" value="NZ_CP009574.1"/>
</dbReference>
<name>A0A097ER60_9GAMM</name>
<feature type="transmembrane region" description="Helical" evidence="6">
    <location>
        <begin position="175"/>
        <end position="193"/>
    </location>
</feature>
<dbReference type="KEGG" id="frf:LO80_08685"/>
<organism evidence="7 8">
    <name type="scientific">Candidatus Francisella endociliophora</name>
    <dbReference type="NCBI Taxonomy" id="653937"/>
    <lineage>
        <taxon>Bacteria</taxon>
        <taxon>Pseudomonadati</taxon>
        <taxon>Pseudomonadota</taxon>
        <taxon>Gammaproteobacteria</taxon>
        <taxon>Thiotrichales</taxon>
        <taxon>Francisellaceae</taxon>
        <taxon>Francisella</taxon>
    </lineage>
</organism>
<gene>
    <name evidence="7" type="ORF">LO80_08685</name>
</gene>
<evidence type="ECO:0000313" key="7">
    <source>
        <dbReference type="EMBL" id="AIT10039.1"/>
    </source>
</evidence>
<evidence type="ECO:0000256" key="4">
    <source>
        <dbReference type="ARBA" id="ARBA00022989"/>
    </source>
</evidence>
<keyword evidence="4 6" id="KW-1133">Transmembrane helix</keyword>